<dbReference type="KEGG" id="sphj:BSL82_10150"/>
<evidence type="ECO:0008006" key="4">
    <source>
        <dbReference type="Google" id="ProtNLM"/>
    </source>
</evidence>
<dbReference type="AlphaFoldDB" id="A0A1L3ZVF3"/>
<keyword evidence="3" id="KW-1185">Reference proteome</keyword>
<protein>
    <recommendedName>
        <fullName evidence="4">Peptidase</fullName>
    </recommendedName>
</protein>
<dbReference type="STRING" id="1921510.BSL82_10150"/>
<feature type="region of interest" description="Disordered" evidence="1">
    <location>
        <begin position="1"/>
        <end position="87"/>
    </location>
</feature>
<dbReference type="Proteomes" id="UP000182063">
    <property type="component" value="Chromosome"/>
</dbReference>
<name>A0A1L3ZVF3_9SPHN</name>
<feature type="compositionally biased region" description="Basic and acidic residues" evidence="1">
    <location>
        <begin position="50"/>
        <end position="71"/>
    </location>
</feature>
<evidence type="ECO:0000256" key="1">
    <source>
        <dbReference type="SAM" id="MobiDB-lite"/>
    </source>
</evidence>
<dbReference type="RefSeq" id="WP_072597335.1">
    <property type="nucleotide sequence ID" value="NZ_CP018221.1"/>
</dbReference>
<dbReference type="OrthoDB" id="5852at2"/>
<proteinExistence type="predicted"/>
<evidence type="ECO:0000313" key="3">
    <source>
        <dbReference type="Proteomes" id="UP000182063"/>
    </source>
</evidence>
<feature type="compositionally biased region" description="Low complexity" evidence="1">
    <location>
        <begin position="36"/>
        <end position="47"/>
    </location>
</feature>
<dbReference type="EMBL" id="CP018221">
    <property type="protein sequence ID" value="API59634.1"/>
    <property type="molecule type" value="Genomic_DNA"/>
</dbReference>
<organism evidence="2 3">
    <name type="scientific">Tardibacter chloracetimidivorans</name>
    <dbReference type="NCBI Taxonomy" id="1921510"/>
    <lineage>
        <taxon>Bacteria</taxon>
        <taxon>Pseudomonadati</taxon>
        <taxon>Pseudomonadota</taxon>
        <taxon>Alphaproteobacteria</taxon>
        <taxon>Sphingomonadales</taxon>
        <taxon>Sphingomonadaceae</taxon>
        <taxon>Tardibacter</taxon>
    </lineage>
</organism>
<evidence type="ECO:0000313" key="2">
    <source>
        <dbReference type="EMBL" id="API59634.1"/>
    </source>
</evidence>
<accession>A0A1L3ZVF3</accession>
<reference evidence="3" key="1">
    <citation type="submission" date="2016-11" db="EMBL/GenBank/DDBJ databases">
        <title>Complete Genome Sequence of alachlor-degrading Sphingomonas sp. strain JJ-A5.</title>
        <authorList>
            <person name="Lee H."/>
            <person name="Ka J.-O."/>
        </authorList>
    </citation>
    <scope>NUCLEOTIDE SEQUENCE [LARGE SCALE GENOMIC DNA]</scope>
    <source>
        <strain evidence="3">JJ-A5</strain>
    </source>
</reference>
<sequence length="230" mass="23572">MADAVNSADTVAEGAPAPGEDSTLLTGAETAGEPKAPGSGEGESAPGSGEGEKEPGAGEGEKAPGEGEGEKAPAGAPEAYEDFTAPDGVTLDAEVLDEFKAFAKEHNLPQAEAQKYVDTAIKLQEKWSQAQADAIVEIRGDWLKSSQTDKEFGGDKLETSLATAKRGLEAYGSKELASFLDETGLGNHPEIIRLLVKAGATVSEDRFVAGGGAAHGARDLASRLYPATAS</sequence>
<gene>
    <name evidence="2" type="ORF">BSL82_10150</name>
</gene>